<proteinExistence type="predicted"/>
<sequence>MNKENTFPSEEVYRPGKSILKSNLDSQTMPIPMIPLKEDSLRTNERRRVSFAPEVTLHKIDFVPQYQSQSRRRETIAFIPSQISDSSDDGSSQSSQPSVPEVGRELLADSSDEEVINEENDEQTMELTGQIPQFPQVSSFPQVQSQEGPMSWEEMPMELTEQFPKIEAFHAENTSESGTNVAEVGSTHPQNTEDTMEFTQVAAVFVQTESNNHQDEENTMEFTQQVGMIQQEINNSPDISPVKVTEVEGEMELTQSVGRITLNQTSTSTSALPEPTTRPDPTEIPADNGASQEPMKLTQTDDKIEVLQTSEKTSEQPPIRAESPLVAQKRRSPSLSPPAKRIHPSSYTTTIPLADISVDSIYDDEDYESVSLTHFMKDIGIRFYDDLDIGTSSISRISISLPKVIDGSNDYSLQDYVNATNKLPLLELLYFSCEEMRKNIEDGKKLFEQFNNTTLASNPKLFKQYYYSPLEKQLGMQSEFQLIKDYCRKQAMDAWYTWRTTMIRNLLDSTLLKYEQVQEDERLLNEKLAAAESLFVESKDKLNRLKLIMAQLSDISDPQIHDSSEFSSLRNELVYLYSKITASRSKISLLKDEVNAVDIAIADNESKIAELRGSLAELETILNKNRTYGTSEISTLEAKCNLLQKLTGFNFEAVEGNSIRFSYQRTYSVHLSSTGLKFALMSPACFYNKQVAESFAMPITDNIKKLSDIPLLHRRWEALKRLDQDIYKISLRYPVAFVNETDSCSIDVRYYEANSRTKAKIHVSVPIRSIENYPKSVRIASTVLRGKADSASILSQVARSCLSNELLISGAF</sequence>
<dbReference type="VEuPathDB" id="FungiDB:PGUG_03502"/>
<dbReference type="Proteomes" id="UP000001997">
    <property type="component" value="Unassembled WGS sequence"/>
</dbReference>
<evidence type="ECO:0000313" key="3">
    <source>
        <dbReference type="EMBL" id="EDK39404.2"/>
    </source>
</evidence>
<dbReference type="GO" id="GO:0007094">
    <property type="term" value="P:mitotic spindle assembly checkpoint signaling"/>
    <property type="evidence" value="ECO:0007669"/>
    <property type="project" value="TreeGrafter"/>
</dbReference>
<gene>
    <name evidence="3" type="ORF">PGUG_03502</name>
</gene>
<dbReference type="FunCoup" id="A5DJQ1">
    <property type="interactions" value="71"/>
</dbReference>
<dbReference type="Pfam" id="PF08317">
    <property type="entry name" value="Spc7"/>
    <property type="match status" value="1"/>
</dbReference>
<dbReference type="InterPro" id="IPR013253">
    <property type="entry name" value="Spc7_domain"/>
</dbReference>
<dbReference type="Pfam" id="PF18210">
    <property type="entry name" value="Knl1_RWD_C"/>
    <property type="match status" value="1"/>
</dbReference>
<dbReference type="InterPro" id="IPR040850">
    <property type="entry name" value="Knl1_RWD_C"/>
</dbReference>
<organism evidence="3 4">
    <name type="scientific">Meyerozyma guilliermondii (strain ATCC 6260 / CBS 566 / DSM 6381 / JCM 1539 / NBRC 10279 / NRRL Y-324)</name>
    <name type="common">Yeast</name>
    <name type="synonym">Candida guilliermondii</name>
    <dbReference type="NCBI Taxonomy" id="294746"/>
    <lineage>
        <taxon>Eukaryota</taxon>
        <taxon>Fungi</taxon>
        <taxon>Dikarya</taxon>
        <taxon>Ascomycota</taxon>
        <taxon>Saccharomycotina</taxon>
        <taxon>Pichiomycetes</taxon>
        <taxon>Debaryomycetaceae</taxon>
        <taxon>Meyerozyma</taxon>
    </lineage>
</organism>
<evidence type="ECO:0000259" key="2">
    <source>
        <dbReference type="SMART" id="SM00787"/>
    </source>
</evidence>
<dbReference type="HOGENOM" id="CLU_012537_0_0_1"/>
<reference evidence="3 4" key="1">
    <citation type="journal article" date="2009" name="Nature">
        <title>Evolution of pathogenicity and sexual reproduction in eight Candida genomes.</title>
        <authorList>
            <person name="Butler G."/>
            <person name="Rasmussen M.D."/>
            <person name="Lin M.F."/>
            <person name="Santos M.A."/>
            <person name="Sakthikumar S."/>
            <person name="Munro C.A."/>
            <person name="Rheinbay E."/>
            <person name="Grabherr M."/>
            <person name="Forche A."/>
            <person name="Reedy J.L."/>
            <person name="Agrafioti I."/>
            <person name="Arnaud M.B."/>
            <person name="Bates S."/>
            <person name="Brown A.J."/>
            <person name="Brunke S."/>
            <person name="Costanzo M.C."/>
            <person name="Fitzpatrick D.A."/>
            <person name="de Groot P.W."/>
            <person name="Harris D."/>
            <person name="Hoyer L.L."/>
            <person name="Hube B."/>
            <person name="Klis F.M."/>
            <person name="Kodira C."/>
            <person name="Lennard N."/>
            <person name="Logue M.E."/>
            <person name="Martin R."/>
            <person name="Neiman A.M."/>
            <person name="Nikolaou E."/>
            <person name="Quail M.A."/>
            <person name="Quinn J."/>
            <person name="Santos M.C."/>
            <person name="Schmitzberger F.F."/>
            <person name="Sherlock G."/>
            <person name="Shah P."/>
            <person name="Silverstein K.A."/>
            <person name="Skrzypek M.S."/>
            <person name="Soll D."/>
            <person name="Staggs R."/>
            <person name="Stansfield I."/>
            <person name="Stumpf M.P."/>
            <person name="Sudbery P.E."/>
            <person name="Srikantha T."/>
            <person name="Zeng Q."/>
            <person name="Berman J."/>
            <person name="Berriman M."/>
            <person name="Heitman J."/>
            <person name="Gow N.A."/>
            <person name="Lorenz M.C."/>
            <person name="Birren B.W."/>
            <person name="Kellis M."/>
            <person name="Cuomo C.A."/>
        </authorList>
    </citation>
    <scope>NUCLEOTIDE SEQUENCE [LARGE SCALE GENOMIC DNA]</scope>
    <source>
        <strain evidence="4">ATCC 6260 / CBS 566 / DSM 6381 / JCM 1539 / NBRC 10279 / NRRL Y-324</strain>
    </source>
</reference>
<dbReference type="eggNOG" id="ENOG502S20P">
    <property type="taxonomic scope" value="Eukaryota"/>
</dbReference>
<dbReference type="InParanoid" id="A5DJQ1"/>
<dbReference type="GO" id="GO:1990758">
    <property type="term" value="P:mitotic sister chromatid biorientation"/>
    <property type="evidence" value="ECO:0007669"/>
    <property type="project" value="TreeGrafter"/>
</dbReference>
<dbReference type="GeneID" id="5126387"/>
<feature type="domain" description="Spc7 kinetochore protein" evidence="2">
    <location>
        <begin position="358"/>
        <end position="672"/>
    </location>
</feature>
<dbReference type="OMA" id="HSFDFVP"/>
<keyword evidence="4" id="KW-1185">Reference proteome</keyword>
<dbReference type="KEGG" id="pgu:PGUG_03502"/>
<evidence type="ECO:0000313" key="4">
    <source>
        <dbReference type="Proteomes" id="UP000001997"/>
    </source>
</evidence>
<dbReference type="PANTHER" id="PTHR28260:SF1">
    <property type="entry name" value="SPINDLE POLE BODY COMPONENT SPC105"/>
    <property type="match status" value="1"/>
</dbReference>
<dbReference type="STRING" id="294746.A5DJQ1"/>
<feature type="compositionally biased region" description="Polar residues" evidence="1">
    <location>
        <begin position="20"/>
        <end position="29"/>
    </location>
</feature>
<dbReference type="InterPro" id="IPR033338">
    <property type="entry name" value="Spc105/Spc7"/>
</dbReference>
<dbReference type="PANTHER" id="PTHR28260">
    <property type="entry name" value="SPINDLE POLE BODY COMPONENT SPC105"/>
    <property type="match status" value="1"/>
</dbReference>
<name>A5DJQ1_PICGU</name>
<dbReference type="RefSeq" id="XP_001484121.2">
    <property type="nucleotide sequence ID" value="XM_001484071.1"/>
</dbReference>
<accession>A5DJQ1</accession>
<dbReference type="OrthoDB" id="5592879at2759"/>
<feature type="compositionally biased region" description="Low complexity" evidence="1">
    <location>
        <begin position="81"/>
        <end position="98"/>
    </location>
</feature>
<feature type="compositionally biased region" description="Polar residues" evidence="1">
    <location>
        <begin position="261"/>
        <end position="271"/>
    </location>
</feature>
<feature type="region of interest" description="Disordered" evidence="1">
    <location>
        <begin position="261"/>
        <end position="343"/>
    </location>
</feature>
<dbReference type="GO" id="GO:0034501">
    <property type="term" value="P:protein localization to kinetochore"/>
    <property type="evidence" value="ECO:0007669"/>
    <property type="project" value="TreeGrafter"/>
</dbReference>
<dbReference type="Pfam" id="PF15402">
    <property type="entry name" value="MELT_2"/>
    <property type="match status" value="2"/>
</dbReference>
<evidence type="ECO:0000256" key="1">
    <source>
        <dbReference type="SAM" id="MobiDB-lite"/>
    </source>
</evidence>
<feature type="region of interest" description="Disordered" evidence="1">
    <location>
        <begin position="1"/>
        <end position="31"/>
    </location>
</feature>
<dbReference type="GO" id="GO:0000776">
    <property type="term" value="C:kinetochore"/>
    <property type="evidence" value="ECO:0007669"/>
    <property type="project" value="TreeGrafter"/>
</dbReference>
<protein>
    <recommendedName>
        <fullName evidence="2">Spc7 kinetochore protein domain-containing protein</fullName>
    </recommendedName>
</protein>
<dbReference type="EMBL" id="CH408158">
    <property type="protein sequence ID" value="EDK39404.2"/>
    <property type="molecule type" value="Genomic_DNA"/>
</dbReference>
<dbReference type="AlphaFoldDB" id="A5DJQ1"/>
<feature type="region of interest" description="Disordered" evidence="1">
    <location>
        <begin position="81"/>
        <end position="102"/>
    </location>
</feature>
<dbReference type="SMART" id="SM00787">
    <property type="entry name" value="Spc7"/>
    <property type="match status" value="1"/>
</dbReference>